<evidence type="ECO:0000259" key="2">
    <source>
        <dbReference type="SMART" id="SM00226"/>
    </source>
</evidence>
<evidence type="ECO:0000256" key="1">
    <source>
        <dbReference type="ARBA" id="ARBA00022849"/>
    </source>
</evidence>
<proteinExistence type="predicted"/>
<dbReference type="PANTHER" id="PTHR43428:SF1">
    <property type="entry name" value="ARSENATE REDUCTASE"/>
    <property type="match status" value="1"/>
</dbReference>
<feature type="domain" description="Phosphotyrosine protein phosphatase I" evidence="2">
    <location>
        <begin position="3"/>
        <end position="137"/>
    </location>
</feature>
<dbReference type="Gene3D" id="3.40.50.2300">
    <property type="match status" value="1"/>
</dbReference>
<dbReference type="SMART" id="SM00226">
    <property type="entry name" value="LMWPc"/>
    <property type="match status" value="1"/>
</dbReference>
<dbReference type="InterPro" id="IPR036196">
    <property type="entry name" value="Ptyr_pPase_sf"/>
</dbReference>
<dbReference type="GO" id="GO:0046685">
    <property type="term" value="P:response to arsenic-containing substance"/>
    <property type="evidence" value="ECO:0007669"/>
    <property type="project" value="UniProtKB-KW"/>
</dbReference>
<accession>A0A832DKT4</accession>
<dbReference type="Pfam" id="PF01451">
    <property type="entry name" value="LMWPc"/>
    <property type="match status" value="1"/>
</dbReference>
<reference evidence="3" key="1">
    <citation type="journal article" date="2020" name="mSystems">
        <title>Genome- and Community-Level Interaction Insights into Carbon Utilization and Element Cycling Functions of Hydrothermarchaeota in Hydrothermal Sediment.</title>
        <authorList>
            <person name="Zhou Z."/>
            <person name="Liu Y."/>
            <person name="Xu W."/>
            <person name="Pan J."/>
            <person name="Luo Z.H."/>
            <person name="Li M."/>
        </authorList>
    </citation>
    <scope>NUCLEOTIDE SEQUENCE [LARGE SCALE GENOMIC DNA]</scope>
    <source>
        <strain evidence="3">SpSt-500</strain>
    </source>
</reference>
<comment type="caution">
    <text evidence="3">The sequence shown here is derived from an EMBL/GenBank/DDBJ whole genome shotgun (WGS) entry which is preliminary data.</text>
</comment>
<dbReference type="SUPFAM" id="SSF52788">
    <property type="entry name" value="Phosphotyrosine protein phosphatases I"/>
    <property type="match status" value="1"/>
</dbReference>
<dbReference type="EMBL" id="DSVI01000008">
    <property type="protein sequence ID" value="HGT47849.1"/>
    <property type="molecule type" value="Genomic_DNA"/>
</dbReference>
<dbReference type="InterPro" id="IPR023485">
    <property type="entry name" value="Ptyr_pPase"/>
</dbReference>
<dbReference type="CDD" id="cd16345">
    <property type="entry name" value="LMWP_ArsC"/>
    <property type="match status" value="1"/>
</dbReference>
<evidence type="ECO:0000313" key="3">
    <source>
        <dbReference type="EMBL" id="HGT47849.1"/>
    </source>
</evidence>
<protein>
    <submittedName>
        <fullName evidence="3">Arsenate reductase ArsC</fullName>
    </submittedName>
</protein>
<dbReference type="PANTHER" id="PTHR43428">
    <property type="entry name" value="ARSENATE REDUCTASE"/>
    <property type="match status" value="1"/>
</dbReference>
<name>A0A832DKT4_9BACT</name>
<gene>
    <name evidence="3" type="ORF">ENS56_07430</name>
</gene>
<keyword evidence="1" id="KW-0059">Arsenical resistance</keyword>
<organism evidence="3">
    <name type="scientific">Ignavibacterium album</name>
    <dbReference type="NCBI Taxonomy" id="591197"/>
    <lineage>
        <taxon>Bacteria</taxon>
        <taxon>Pseudomonadati</taxon>
        <taxon>Ignavibacteriota</taxon>
        <taxon>Ignavibacteria</taxon>
        <taxon>Ignavibacteriales</taxon>
        <taxon>Ignavibacteriaceae</taxon>
        <taxon>Ignavibacterium</taxon>
    </lineage>
</organism>
<dbReference type="AlphaFoldDB" id="A0A832DKT4"/>
<sequence length="142" mass="16060">MKKKILILCTGNSCRSQMAEGFLKSFDPELEVYSAGTKPAEKINPFAVKAMKEIGIDISNGVAEDVDKYLSQSFDYVITVCDNAKETCPVFIGEVKHRLHIGFDDPAEAVGTEEEVMPVYRKVRDEIKEKFYDFVQKLKIEN</sequence>